<dbReference type="EMBL" id="JACXYU010000001">
    <property type="protein sequence ID" value="MBD3930140.1"/>
    <property type="molecule type" value="Genomic_DNA"/>
</dbReference>
<dbReference type="Proteomes" id="UP000632289">
    <property type="component" value="Unassembled WGS sequence"/>
</dbReference>
<feature type="transmembrane region" description="Helical" evidence="2">
    <location>
        <begin position="43"/>
        <end position="66"/>
    </location>
</feature>
<evidence type="ECO:0000256" key="2">
    <source>
        <dbReference type="SAM" id="Phobius"/>
    </source>
</evidence>
<dbReference type="InterPro" id="IPR036259">
    <property type="entry name" value="MFS_trans_sf"/>
</dbReference>
<accession>A0A927EVR4</accession>
<feature type="transmembrane region" description="Helical" evidence="2">
    <location>
        <begin position="284"/>
        <end position="303"/>
    </location>
</feature>
<keyword evidence="2" id="KW-0812">Transmembrane</keyword>
<organism evidence="3 4">
    <name type="scientific">Streptomyces chumphonensis</name>
    <dbReference type="NCBI Taxonomy" id="1214925"/>
    <lineage>
        <taxon>Bacteria</taxon>
        <taxon>Bacillati</taxon>
        <taxon>Actinomycetota</taxon>
        <taxon>Actinomycetes</taxon>
        <taxon>Kitasatosporales</taxon>
        <taxon>Streptomycetaceae</taxon>
        <taxon>Streptomyces</taxon>
    </lineage>
</organism>
<feature type="compositionally biased region" description="Low complexity" evidence="1">
    <location>
        <begin position="11"/>
        <end position="26"/>
    </location>
</feature>
<feature type="transmembrane region" description="Helical" evidence="2">
    <location>
        <begin position="205"/>
        <end position="225"/>
    </location>
</feature>
<evidence type="ECO:0000313" key="4">
    <source>
        <dbReference type="Proteomes" id="UP000632289"/>
    </source>
</evidence>
<feature type="transmembrane region" description="Helical" evidence="2">
    <location>
        <begin position="78"/>
        <end position="96"/>
    </location>
</feature>
<name>A0A927EVR4_9ACTN</name>
<feature type="compositionally biased region" description="Gly residues" evidence="1">
    <location>
        <begin position="1"/>
        <end position="10"/>
    </location>
</feature>
<protein>
    <recommendedName>
        <fullName evidence="5">MFS transporter</fullName>
    </recommendedName>
</protein>
<feature type="transmembrane region" description="Helical" evidence="2">
    <location>
        <begin position="174"/>
        <end position="199"/>
    </location>
</feature>
<reference evidence="3" key="1">
    <citation type="submission" date="2020-09" db="EMBL/GenBank/DDBJ databases">
        <title>Secondary metabolite and genome analysis of marine Streptomyces chumphonensis KK1-2T.</title>
        <authorList>
            <person name="Phongsopitanun W."/>
            <person name="Kanchanasin P."/>
            <person name="Pittayakhajonwut P."/>
            <person name="Suwanborirux K."/>
            <person name="Tanasupawat S."/>
        </authorList>
    </citation>
    <scope>NUCLEOTIDE SEQUENCE</scope>
    <source>
        <strain evidence="3">KK1-2</strain>
    </source>
</reference>
<feature type="transmembrane region" description="Helical" evidence="2">
    <location>
        <begin position="370"/>
        <end position="393"/>
    </location>
</feature>
<dbReference type="RefSeq" id="WP_191207447.1">
    <property type="nucleotide sequence ID" value="NZ_BAABKL010000025.1"/>
</dbReference>
<dbReference type="Gene3D" id="1.20.1250.20">
    <property type="entry name" value="MFS general substrate transporter like domains"/>
    <property type="match status" value="2"/>
</dbReference>
<evidence type="ECO:0000256" key="1">
    <source>
        <dbReference type="SAM" id="MobiDB-lite"/>
    </source>
</evidence>
<evidence type="ECO:0000313" key="3">
    <source>
        <dbReference type="EMBL" id="MBD3930140.1"/>
    </source>
</evidence>
<dbReference type="AlphaFoldDB" id="A0A927EVR4"/>
<keyword evidence="4" id="KW-1185">Reference proteome</keyword>
<dbReference type="SUPFAM" id="SSF103473">
    <property type="entry name" value="MFS general substrate transporter"/>
    <property type="match status" value="1"/>
</dbReference>
<evidence type="ECO:0008006" key="5">
    <source>
        <dbReference type="Google" id="ProtNLM"/>
    </source>
</evidence>
<feature type="transmembrane region" description="Helical" evidence="2">
    <location>
        <begin position="310"/>
        <end position="332"/>
    </location>
</feature>
<proteinExistence type="predicted"/>
<sequence length="435" mass="44091">MTTHTHGGGATTHPAEPAQPTAPAAAATGATAVAPPARHLRGVLIAVIALYLVAETALAPFLPQLFARLYAIDDTGATGYYLWICRIIGLAALPLWGLAARRWPAHRLVLTGLLASAACDLALGLAPTYTAFTALSAASVAANCSLLLAYPALIGEYSRHATEGQPDSDTARLAGIRAIVAVFHLASIAATATGAAVLALPEPRLGISAFALLDLLLAALLLRTLRHLPAPRPGHRAPHPAGRTAWLLLLASAALIGVAFDFAISVSRPFFTTHATELGTSTTVAAALFLLPSAAALATLPAARHCLGRYGATLLPASLAVTGAGLGVQYLADNLPVLAAGRVLFGLGLGLAQIAVELRMFRATGTAGPAFTAVETVRSAGLIAAPLAAAAAAGHDLGLPLGVAAAALLAAALLTLAFTRSRIRTTAPDPKDAHA</sequence>
<feature type="region of interest" description="Disordered" evidence="1">
    <location>
        <begin position="1"/>
        <end position="26"/>
    </location>
</feature>
<feature type="transmembrane region" description="Helical" evidence="2">
    <location>
        <begin position="399"/>
        <end position="418"/>
    </location>
</feature>
<comment type="caution">
    <text evidence="3">The sequence shown here is derived from an EMBL/GenBank/DDBJ whole genome shotgun (WGS) entry which is preliminary data.</text>
</comment>
<gene>
    <name evidence="3" type="ORF">IF129_00940</name>
</gene>
<feature type="transmembrane region" description="Helical" evidence="2">
    <location>
        <begin position="338"/>
        <end position="358"/>
    </location>
</feature>
<feature type="transmembrane region" description="Helical" evidence="2">
    <location>
        <begin position="245"/>
        <end position="264"/>
    </location>
</feature>
<feature type="transmembrane region" description="Helical" evidence="2">
    <location>
        <begin position="108"/>
        <end position="126"/>
    </location>
</feature>
<keyword evidence="2" id="KW-1133">Transmembrane helix</keyword>
<keyword evidence="2" id="KW-0472">Membrane</keyword>
<feature type="transmembrane region" description="Helical" evidence="2">
    <location>
        <begin position="132"/>
        <end position="153"/>
    </location>
</feature>